<reference evidence="2 3" key="1">
    <citation type="submission" date="2016-11" db="EMBL/GenBank/DDBJ databases">
        <title>Trade-off between light-utilization and light-protection in marine flavobacteria.</title>
        <authorList>
            <person name="Kumagai Y."/>
        </authorList>
    </citation>
    <scope>NUCLEOTIDE SEQUENCE [LARGE SCALE GENOMIC DNA]</scope>
    <source>
        <strain evidence="2 3">NBRC 107741</strain>
    </source>
</reference>
<comment type="caution">
    <text evidence="2">The sequence shown here is derived from an EMBL/GenBank/DDBJ whole genome shotgun (WGS) entry which is preliminary data.</text>
</comment>
<feature type="transmembrane region" description="Helical" evidence="1">
    <location>
        <begin position="164"/>
        <end position="182"/>
    </location>
</feature>
<proteinExistence type="predicted"/>
<sequence length="185" mass="20711">MLGPVPWDDFPMFIFNKGTSLAAFILLTFNFSFGPMNNVGVTIPSSWLNARKALGMTGFLLVLIHAFISFLLFRPAIYAQFFESDGSLTAIAGISMLAGIFGLVVLWAYNLSFQTHMREDKKFISFITSRKFLLFALTLGIIHIFFMGYNGWLNPDGWHGGLPPISLVAFTFCLIGYIFNLIGRK</sequence>
<feature type="transmembrane region" description="Helical" evidence="1">
    <location>
        <begin position="89"/>
        <end position="111"/>
    </location>
</feature>
<dbReference type="AlphaFoldDB" id="A0A2S7KPW9"/>
<name>A0A2S7KPW9_9FLAO</name>
<feature type="transmembrane region" description="Helical" evidence="1">
    <location>
        <begin position="54"/>
        <end position="77"/>
    </location>
</feature>
<evidence type="ECO:0000256" key="1">
    <source>
        <dbReference type="SAM" id="Phobius"/>
    </source>
</evidence>
<protein>
    <recommendedName>
        <fullName evidence="4">Ferric oxidoreductase domain-containing protein</fullName>
    </recommendedName>
</protein>
<accession>A0A2S7KPW9</accession>
<keyword evidence="1" id="KW-0812">Transmembrane</keyword>
<evidence type="ECO:0008006" key="4">
    <source>
        <dbReference type="Google" id="ProtNLM"/>
    </source>
</evidence>
<keyword evidence="3" id="KW-1185">Reference proteome</keyword>
<dbReference type="Proteomes" id="UP000239800">
    <property type="component" value="Unassembled WGS sequence"/>
</dbReference>
<evidence type="ECO:0000313" key="3">
    <source>
        <dbReference type="Proteomes" id="UP000239800"/>
    </source>
</evidence>
<organism evidence="2 3">
    <name type="scientific">Aureitalea marina</name>
    <dbReference type="NCBI Taxonomy" id="930804"/>
    <lineage>
        <taxon>Bacteria</taxon>
        <taxon>Pseudomonadati</taxon>
        <taxon>Bacteroidota</taxon>
        <taxon>Flavobacteriia</taxon>
        <taxon>Flavobacteriales</taxon>
        <taxon>Flavobacteriaceae</taxon>
        <taxon>Aureitalea</taxon>
    </lineage>
</organism>
<keyword evidence="1" id="KW-0472">Membrane</keyword>
<feature type="transmembrane region" description="Helical" evidence="1">
    <location>
        <begin position="132"/>
        <end position="152"/>
    </location>
</feature>
<gene>
    <name evidence="2" type="ORF">BST85_06975</name>
</gene>
<keyword evidence="1" id="KW-1133">Transmembrane helix</keyword>
<dbReference type="EMBL" id="MQUB01000001">
    <property type="protein sequence ID" value="PQB04665.1"/>
    <property type="molecule type" value="Genomic_DNA"/>
</dbReference>
<evidence type="ECO:0000313" key="2">
    <source>
        <dbReference type="EMBL" id="PQB04665.1"/>
    </source>
</evidence>
<feature type="transmembrane region" description="Helical" evidence="1">
    <location>
        <begin position="12"/>
        <end position="33"/>
    </location>
</feature>